<reference evidence="7" key="1">
    <citation type="submission" date="2023-07" db="EMBL/GenBank/DDBJ databases">
        <authorList>
            <person name="Stuckert A."/>
        </authorList>
    </citation>
    <scope>NUCLEOTIDE SEQUENCE</scope>
</reference>
<dbReference type="SMART" id="SM00277">
    <property type="entry name" value="GRAN"/>
    <property type="match status" value="9"/>
</dbReference>
<keyword evidence="4" id="KW-1015">Disulfide bond</keyword>
<dbReference type="PANTHER" id="PTHR12274">
    <property type="entry name" value="GRANULIN"/>
    <property type="match status" value="1"/>
</dbReference>
<evidence type="ECO:0000313" key="7">
    <source>
        <dbReference type="EMBL" id="CAJ0938035.1"/>
    </source>
</evidence>
<feature type="domain" description="Granulins" evidence="6">
    <location>
        <begin position="627"/>
        <end position="640"/>
    </location>
</feature>
<accession>A0ABN9LBF2</accession>
<dbReference type="SUPFAM" id="SSF57277">
    <property type="entry name" value="Granulin repeat"/>
    <property type="match status" value="8"/>
</dbReference>
<dbReference type="PROSITE" id="PS00799">
    <property type="entry name" value="GRANULINS"/>
    <property type="match status" value="7"/>
</dbReference>
<keyword evidence="8" id="KW-1185">Reference proteome</keyword>
<keyword evidence="3" id="KW-0964">Secreted</keyword>
<feature type="signal peptide" evidence="5">
    <location>
        <begin position="1"/>
        <end position="28"/>
    </location>
</feature>
<dbReference type="Pfam" id="PF00396">
    <property type="entry name" value="Granulin"/>
    <property type="match status" value="8"/>
</dbReference>
<comment type="subcellular location">
    <subcellularLocation>
        <location evidence="1">Secreted</location>
    </subcellularLocation>
</comment>
<evidence type="ECO:0000256" key="3">
    <source>
        <dbReference type="ARBA" id="ARBA00022525"/>
    </source>
</evidence>
<feature type="domain" description="Granulins" evidence="6">
    <location>
        <begin position="211"/>
        <end position="224"/>
    </location>
</feature>
<dbReference type="PANTHER" id="PTHR12274:SF3">
    <property type="entry name" value="PROGRANULIN"/>
    <property type="match status" value="1"/>
</dbReference>
<comment type="similarity">
    <text evidence="2">Belongs to the granulin family.</text>
</comment>
<feature type="chain" id="PRO_5046413635" description="Granulins domain-containing protein" evidence="5">
    <location>
        <begin position="29"/>
        <end position="738"/>
    </location>
</feature>
<dbReference type="InterPro" id="IPR037277">
    <property type="entry name" value="Granulin_sf"/>
</dbReference>
<feature type="domain" description="Granulins" evidence="6">
    <location>
        <begin position="292"/>
        <end position="305"/>
    </location>
</feature>
<dbReference type="InterPro" id="IPR000118">
    <property type="entry name" value="Granulin"/>
</dbReference>
<evidence type="ECO:0000256" key="5">
    <source>
        <dbReference type="SAM" id="SignalP"/>
    </source>
</evidence>
<keyword evidence="5" id="KW-0732">Signal</keyword>
<evidence type="ECO:0000256" key="4">
    <source>
        <dbReference type="ARBA" id="ARBA00023157"/>
    </source>
</evidence>
<dbReference type="EMBL" id="CAUEEQ010014054">
    <property type="protein sequence ID" value="CAJ0938035.1"/>
    <property type="molecule type" value="Genomic_DNA"/>
</dbReference>
<sequence length="738" mass="79173">MGYYIIQILQYRMVPPWSLLLLVASTVALRCPDGTACGEETLCCELSDGKSYGCCPENEVNDRHLVLSVIIQKGSHCFQVVTRSLPMITSGVSCSNDEGCPAEYSCVVTPQGESACCPFTQGTSCHDGHHCCPSGSHCSEDGHHCVPGEKSLNDLFRHDFSALAHVLLLSASNISAIVCPDGKSECPIDATCCQISDQTWGCCPMPQATCCNDHLHCCPHSSVCDLEHGRCVSENGDVPLLKKVPARVKLIRAKIVQDINCLDGSSCPDGTTCCQTEDKHFGCCPFLSAVCCSDLVHCCPSGTTCDVLHKKCVNAIFEIPMYSKIPALREEATVKCDDTASCPGTATCCRLASGEWGCCPYEKAVCCGDHEHCCPNGYTCVQGQCQQEELSIPWAKKISAIKEEGKSATVKCDDTSACPGTATCCRLASGKWGCCPYEKVCTSSFWGIATVKCDDTASCPGTATCCRLASGEWGCCPYEKGVCCDDHQHCCPNGYTCIQGQCQQEALSIPWSEKIPAMKAKSTDVDCDDESACPDGTTCCRLESGEWGCCPYEQVSCPATCCPSGLTCPEQAPCVLGQFSSPWPGKNNAHAPEVKCDKSHSCAQGTTCCHTEGGGWACCPLEEAVCCSDHLHCCPSGYTCDVATASCNKPSDALKKASPIQPLGYVWCDAGHYCPDGQTCCRGPYADWACCPFPNGVCCPDRLHCCPYGHVCLNYGAQCSRSEGLRWDLIWREQKSRL</sequence>
<dbReference type="InterPro" id="IPR039036">
    <property type="entry name" value="Granulin_fam"/>
</dbReference>
<evidence type="ECO:0000256" key="2">
    <source>
        <dbReference type="ARBA" id="ARBA00010093"/>
    </source>
</evidence>
<feature type="domain" description="Granulins" evidence="6">
    <location>
        <begin position="367"/>
        <end position="380"/>
    </location>
</feature>
<feature type="domain" description="Granulins" evidence="6">
    <location>
        <begin position="699"/>
        <end position="712"/>
    </location>
</feature>
<evidence type="ECO:0000313" key="8">
    <source>
        <dbReference type="Proteomes" id="UP001176940"/>
    </source>
</evidence>
<organism evidence="7 8">
    <name type="scientific">Ranitomeya imitator</name>
    <name type="common">mimic poison frog</name>
    <dbReference type="NCBI Taxonomy" id="111125"/>
    <lineage>
        <taxon>Eukaryota</taxon>
        <taxon>Metazoa</taxon>
        <taxon>Chordata</taxon>
        <taxon>Craniata</taxon>
        <taxon>Vertebrata</taxon>
        <taxon>Euteleostomi</taxon>
        <taxon>Amphibia</taxon>
        <taxon>Batrachia</taxon>
        <taxon>Anura</taxon>
        <taxon>Neobatrachia</taxon>
        <taxon>Hyloidea</taxon>
        <taxon>Dendrobatidae</taxon>
        <taxon>Dendrobatinae</taxon>
        <taxon>Ranitomeya</taxon>
    </lineage>
</organism>
<evidence type="ECO:0000256" key="1">
    <source>
        <dbReference type="ARBA" id="ARBA00004613"/>
    </source>
</evidence>
<protein>
    <recommendedName>
        <fullName evidence="6">Granulins domain-containing protein</fullName>
    </recommendedName>
</protein>
<proteinExistence type="inferred from homology"/>
<dbReference type="Gene3D" id="2.10.25.160">
    <property type="entry name" value="Granulin"/>
    <property type="match status" value="9"/>
</dbReference>
<dbReference type="Proteomes" id="UP001176940">
    <property type="component" value="Unassembled WGS sequence"/>
</dbReference>
<feature type="domain" description="Granulins" evidence="6">
    <location>
        <begin position="484"/>
        <end position="497"/>
    </location>
</feature>
<name>A0ABN9LBF2_9NEOB</name>
<comment type="caution">
    <text evidence="7">The sequence shown here is derived from an EMBL/GenBank/DDBJ whole genome shotgun (WGS) entry which is preliminary data.</text>
</comment>
<evidence type="ECO:0000259" key="6">
    <source>
        <dbReference type="PROSITE" id="PS00799"/>
    </source>
</evidence>
<gene>
    <name evidence="7" type="ORF">RIMI_LOCUS7418823</name>
</gene>
<feature type="domain" description="Granulins" evidence="6">
    <location>
        <begin position="125"/>
        <end position="138"/>
    </location>
</feature>